<dbReference type="Pfam" id="PF00378">
    <property type="entry name" value="ECH_1"/>
    <property type="match status" value="1"/>
</dbReference>
<dbReference type="EMBL" id="BJCL01000001">
    <property type="protein sequence ID" value="GCL60972.1"/>
    <property type="molecule type" value="Genomic_DNA"/>
</dbReference>
<dbReference type="Gene3D" id="3.90.226.10">
    <property type="entry name" value="2-enoyl-CoA Hydratase, Chain A, domain 1"/>
    <property type="match status" value="1"/>
</dbReference>
<accession>A0A480ALW5</accession>
<dbReference type="Gene3D" id="1.10.12.10">
    <property type="entry name" value="Lyase 2-enoyl-coa Hydratase, Chain A, domain 2"/>
    <property type="match status" value="1"/>
</dbReference>
<dbReference type="PANTHER" id="PTHR43459">
    <property type="entry name" value="ENOYL-COA HYDRATASE"/>
    <property type="match status" value="1"/>
</dbReference>
<proteinExistence type="inferred from homology"/>
<dbReference type="GO" id="GO:0003824">
    <property type="term" value="F:catalytic activity"/>
    <property type="evidence" value="ECO:0007669"/>
    <property type="project" value="UniProtKB-ARBA"/>
</dbReference>
<sequence length="269" mass="28217">MTTDALPTFETIRLALQGGVATLTLNRPQRLNAAPPQMFDEIRAALQQLPGLGARALLITGEGRAFCSGADLAGRGDAPATGRGAGTFRALTQHYNPTMLALAKLDMPVVTAVNGVAAGIGCSLALAADFTVAARSAYFLEAFVNIGLVPDGGTTWMLARQIGKARATEMMMLGERIPAEKAEAWGLIHAAVDDAELMARAGALAERLANGPTRAYSLMRQGLIRAMAQTYEEGLATEAAHQAQCADSADAREGGMAFLEKRKAQFKGA</sequence>
<evidence type="ECO:0000313" key="2">
    <source>
        <dbReference type="EMBL" id="GCL60972.1"/>
    </source>
</evidence>
<dbReference type="PANTHER" id="PTHR43459:SF1">
    <property type="entry name" value="EG:BACN32G11.4 PROTEIN"/>
    <property type="match status" value="1"/>
</dbReference>
<protein>
    <submittedName>
        <fullName evidence="2">Enoyl-CoA hydratase</fullName>
    </submittedName>
</protein>
<dbReference type="InterPro" id="IPR001753">
    <property type="entry name" value="Enoyl-CoA_hydra/iso"/>
</dbReference>
<dbReference type="AlphaFoldDB" id="A0A480ALW5"/>
<reference evidence="3" key="1">
    <citation type="submission" date="2019-03" db="EMBL/GenBank/DDBJ databases">
        <title>Aquabacterium pictum sp.nov., the first bacteriochlorophyll a-containing freshwater bacterium in the genus Aquabacterium of the class Betaproteobacteria.</title>
        <authorList>
            <person name="Hirose S."/>
            <person name="Tank M."/>
            <person name="Hara E."/>
            <person name="Tamaki H."/>
            <person name="Takaichi S."/>
            <person name="Haruta S."/>
            <person name="Hanada S."/>
        </authorList>
    </citation>
    <scope>NUCLEOTIDE SEQUENCE [LARGE SCALE GENOMIC DNA]</scope>
    <source>
        <strain evidence="3">W35</strain>
    </source>
</reference>
<dbReference type="InterPro" id="IPR014748">
    <property type="entry name" value="Enoyl-CoA_hydra_C"/>
</dbReference>
<dbReference type="CDD" id="cd06558">
    <property type="entry name" value="crotonase-like"/>
    <property type="match status" value="1"/>
</dbReference>
<evidence type="ECO:0000256" key="1">
    <source>
        <dbReference type="ARBA" id="ARBA00005254"/>
    </source>
</evidence>
<dbReference type="InterPro" id="IPR029045">
    <property type="entry name" value="ClpP/crotonase-like_dom_sf"/>
</dbReference>
<name>A0A480ALW5_9BURK</name>
<dbReference type="Proteomes" id="UP000301751">
    <property type="component" value="Unassembled WGS sequence"/>
</dbReference>
<comment type="caution">
    <text evidence="2">The sequence shown here is derived from an EMBL/GenBank/DDBJ whole genome shotgun (WGS) entry which is preliminary data.</text>
</comment>
<gene>
    <name evidence="2" type="ORF">AQPW35_00530</name>
</gene>
<dbReference type="SUPFAM" id="SSF52096">
    <property type="entry name" value="ClpP/crotonase"/>
    <property type="match status" value="1"/>
</dbReference>
<dbReference type="RefSeq" id="WP_137730763.1">
    <property type="nucleotide sequence ID" value="NZ_BJCL01000001.1"/>
</dbReference>
<dbReference type="OrthoDB" id="8524220at2"/>
<keyword evidence="3" id="KW-1185">Reference proteome</keyword>
<comment type="similarity">
    <text evidence="1">Belongs to the enoyl-CoA hydratase/isomerase family.</text>
</comment>
<evidence type="ECO:0000313" key="3">
    <source>
        <dbReference type="Proteomes" id="UP000301751"/>
    </source>
</evidence>
<organism evidence="2 3">
    <name type="scientific">Pseudaquabacterium pictum</name>
    <dbReference type="NCBI Taxonomy" id="2315236"/>
    <lineage>
        <taxon>Bacteria</taxon>
        <taxon>Pseudomonadati</taxon>
        <taxon>Pseudomonadota</taxon>
        <taxon>Betaproteobacteria</taxon>
        <taxon>Burkholderiales</taxon>
        <taxon>Sphaerotilaceae</taxon>
        <taxon>Pseudaquabacterium</taxon>
    </lineage>
</organism>